<protein>
    <recommendedName>
        <fullName evidence="1">Styrene monooxygenase StyA putative substrate binding domain-containing protein</fullName>
    </recommendedName>
</protein>
<name>A0ABS6BBK1_9NOCA</name>
<dbReference type="Gene3D" id="3.50.50.60">
    <property type="entry name" value="FAD/NAD(P)-binding domain"/>
    <property type="match status" value="2"/>
</dbReference>
<dbReference type="InterPro" id="IPR041654">
    <property type="entry name" value="StyA_sbd"/>
</dbReference>
<comment type="caution">
    <text evidence="2">The sequence shown here is derived from an EMBL/GenBank/DDBJ whole genome shotgun (WGS) entry which is preliminary data.</text>
</comment>
<accession>A0ABS6BBK1</accession>
<dbReference type="Gene3D" id="3.30.9.40">
    <property type="match status" value="1"/>
</dbReference>
<gene>
    <name evidence="2" type="ORF">KO481_39055</name>
</gene>
<dbReference type="Pfam" id="PF17885">
    <property type="entry name" value="Smoa_sbd"/>
    <property type="match status" value="1"/>
</dbReference>
<dbReference type="SUPFAM" id="SSF51905">
    <property type="entry name" value="FAD/NAD(P)-binding domain"/>
    <property type="match status" value="1"/>
</dbReference>
<reference evidence="2 3" key="1">
    <citation type="submission" date="2021-06" db="EMBL/GenBank/DDBJ databases">
        <title>Actinomycetes sequencing.</title>
        <authorList>
            <person name="Shan Q."/>
        </authorList>
    </citation>
    <scope>NUCLEOTIDE SEQUENCE [LARGE SCALE GENOMIC DNA]</scope>
    <source>
        <strain evidence="2 3">NEAU-G5</strain>
    </source>
</reference>
<dbReference type="RefSeq" id="WP_215923585.1">
    <property type="nucleotide sequence ID" value="NZ_JAHKNI010000022.1"/>
</dbReference>
<dbReference type="EMBL" id="JAHKNI010000022">
    <property type="protein sequence ID" value="MBU3067508.1"/>
    <property type="molecule type" value="Genomic_DNA"/>
</dbReference>
<dbReference type="Proteomes" id="UP000733379">
    <property type="component" value="Unassembled WGS sequence"/>
</dbReference>
<dbReference type="InterPro" id="IPR036188">
    <property type="entry name" value="FAD/NAD-bd_sf"/>
</dbReference>
<evidence type="ECO:0000259" key="1">
    <source>
        <dbReference type="Pfam" id="PF17885"/>
    </source>
</evidence>
<evidence type="ECO:0000313" key="2">
    <source>
        <dbReference type="EMBL" id="MBU3067508.1"/>
    </source>
</evidence>
<organism evidence="2 3">
    <name type="scientific">Nocardia albiluteola</name>
    <dbReference type="NCBI Taxonomy" id="2842303"/>
    <lineage>
        <taxon>Bacteria</taxon>
        <taxon>Bacillati</taxon>
        <taxon>Actinomycetota</taxon>
        <taxon>Actinomycetes</taxon>
        <taxon>Mycobacteriales</taxon>
        <taxon>Nocardiaceae</taxon>
        <taxon>Nocardia</taxon>
    </lineage>
</organism>
<evidence type="ECO:0000313" key="3">
    <source>
        <dbReference type="Proteomes" id="UP000733379"/>
    </source>
</evidence>
<sequence length="400" mass="42280">MARVRVFGAGECGLPLARRLLDGGVPVTLVADRTAEQVLNGSVTSTQVKFPRTLDLETAAGMGTWRETAPQILGIRFHLAVDAALVTTWTAPFSRPAQSVDQRTALSHRMTEFVSAGGDLRITELSAAEADRHAGDYDLTVVTRASKDLAACFPADAAHPMPDRPMRRMLAVYLDGVAPDPDGMGAYVALPGLGEAVTTPCLVGAPGQERRADNIMFAALPGGELDVFDEARTPAARLDLIRALIVKYLPPELADRFRDVELTDAGATLAGGVTPAVREPVGVLPSGAAVLGGADVVCRMDPGGAQGANNAVYCGFRYAEAILATPEGPFDREWMRATAQPWLTEIAHPAAEWTISMLDPSPRMQELLLTAGQNPAVAAAFAETFVHPATMSDLVAGQMS</sequence>
<feature type="domain" description="Styrene monooxygenase StyA putative substrate binding" evidence="1">
    <location>
        <begin position="148"/>
        <end position="252"/>
    </location>
</feature>
<proteinExistence type="predicted"/>
<keyword evidence="3" id="KW-1185">Reference proteome</keyword>